<evidence type="ECO:0000313" key="3">
    <source>
        <dbReference type="EMBL" id="SUF38213.1"/>
    </source>
</evidence>
<gene>
    <name evidence="3" type="ORF">NCTC9854_02524</name>
</gene>
<name>A0A379Q818_SALER</name>
<dbReference type="InterPro" id="IPR007538">
    <property type="entry name" value="dATP/dGTP_dipphydrolase_MazZ"/>
</dbReference>
<reference evidence="3 4" key="1">
    <citation type="submission" date="2018-06" db="EMBL/GenBank/DDBJ databases">
        <authorList>
            <consortium name="Pathogen Informatics"/>
            <person name="Doyle S."/>
        </authorList>
    </citation>
    <scope>NUCLEOTIDE SEQUENCE [LARGE SCALE GENOMIC DNA]</scope>
    <source>
        <strain evidence="3 4">NCTC9854</strain>
    </source>
</reference>
<feature type="domain" description="dATP/dGTP diphosphohydrolase MazZ" evidence="2">
    <location>
        <begin position="101"/>
        <end position="195"/>
    </location>
</feature>
<accession>A0A379Q818</accession>
<dbReference type="Pfam" id="PF04447">
    <property type="entry name" value="dATP-dGTP_PPHyd"/>
    <property type="match status" value="1"/>
</dbReference>
<feature type="region of interest" description="Disordered" evidence="1">
    <location>
        <begin position="84"/>
        <end position="106"/>
    </location>
</feature>
<organism evidence="3 4">
    <name type="scientific">Salmonella enterica</name>
    <name type="common">Salmonella choleraesuis</name>
    <dbReference type="NCBI Taxonomy" id="28901"/>
    <lineage>
        <taxon>Bacteria</taxon>
        <taxon>Pseudomonadati</taxon>
        <taxon>Pseudomonadota</taxon>
        <taxon>Gammaproteobacteria</taxon>
        <taxon>Enterobacterales</taxon>
        <taxon>Enterobacteriaceae</taxon>
        <taxon>Salmonella</taxon>
    </lineage>
</organism>
<evidence type="ECO:0000256" key="1">
    <source>
        <dbReference type="SAM" id="MobiDB-lite"/>
    </source>
</evidence>
<dbReference type="EMBL" id="UGWI01000001">
    <property type="protein sequence ID" value="SUF38213.1"/>
    <property type="molecule type" value="Genomic_DNA"/>
</dbReference>
<evidence type="ECO:0000313" key="4">
    <source>
        <dbReference type="Proteomes" id="UP000254773"/>
    </source>
</evidence>
<dbReference type="Proteomes" id="UP000254773">
    <property type="component" value="Unassembled WGS sequence"/>
</dbReference>
<proteinExistence type="predicted"/>
<protein>
    <submittedName>
        <fullName evidence="3">Prophage protein</fullName>
    </submittedName>
</protein>
<sequence>MTNNEQCGICANCVPRINGGSGFNNCEEAHAAQMVEDREMSNKLTNRRTISARITDILVADSVPLSDAWKRLIDDAGEMELELQERRKADNQEPASERERIRREHAEWSDATFGNVGPIGPLKHLSKEALEAAADPSDPLEWADMQFLLWDAQRHMGISDEFITRAMIEKLEINKTRQWPEPKDGEPRLHIKEQPAPVVPEEKPMPNHLSMYAVDAVAAIAEVRGWNACRAAMLQGSQPVSNRDELQVIGWLRSDYNSDDKRDPNAPLFMLGRNDPSETWGVKYIPLSSNSPVIPDDWVMVPKEPTQAMINAWLSEVANWRGHAAGYRAALATAPQQEVK</sequence>
<dbReference type="AlphaFoldDB" id="A0A379Q818"/>
<evidence type="ECO:0000259" key="2">
    <source>
        <dbReference type="Pfam" id="PF04447"/>
    </source>
</evidence>